<evidence type="ECO:0000256" key="1">
    <source>
        <dbReference type="ARBA" id="ARBA00022574"/>
    </source>
</evidence>
<dbReference type="Gene3D" id="2.130.10.10">
    <property type="entry name" value="YVTN repeat-like/Quinoprotein amine dehydrogenase"/>
    <property type="match status" value="2"/>
</dbReference>
<protein>
    <recommendedName>
        <fullName evidence="6">F-box domain-containing protein</fullName>
    </recommendedName>
</protein>
<dbReference type="InterPro" id="IPR036047">
    <property type="entry name" value="F-box-like_dom_sf"/>
</dbReference>
<dbReference type="PROSITE" id="PS50181">
    <property type="entry name" value="FBOX"/>
    <property type="match status" value="1"/>
</dbReference>
<name>A0A9P3H680_9FUNG</name>
<feature type="compositionally biased region" description="Polar residues" evidence="5">
    <location>
        <begin position="1025"/>
        <end position="1035"/>
    </location>
</feature>
<keyword evidence="4" id="KW-0175">Coiled coil</keyword>
<dbReference type="Gene3D" id="1.20.1280.50">
    <property type="match status" value="1"/>
</dbReference>
<dbReference type="InterPro" id="IPR001680">
    <property type="entry name" value="WD40_rpt"/>
</dbReference>
<feature type="compositionally biased region" description="Acidic residues" evidence="5">
    <location>
        <begin position="45"/>
        <end position="73"/>
    </location>
</feature>
<evidence type="ECO:0000313" key="7">
    <source>
        <dbReference type="EMBL" id="GJJ70487.1"/>
    </source>
</evidence>
<keyword evidence="1 3" id="KW-0853">WD repeat</keyword>
<comment type="caution">
    <text evidence="7">The sequence shown here is derived from an EMBL/GenBank/DDBJ whole genome shotgun (WGS) entry which is preliminary data.</text>
</comment>
<feature type="compositionally biased region" description="Polar residues" evidence="5">
    <location>
        <begin position="1"/>
        <end position="16"/>
    </location>
</feature>
<dbReference type="EMBL" id="BQFW01000004">
    <property type="protein sequence ID" value="GJJ70487.1"/>
    <property type="molecule type" value="Genomic_DNA"/>
</dbReference>
<evidence type="ECO:0000313" key="8">
    <source>
        <dbReference type="Proteomes" id="UP000827284"/>
    </source>
</evidence>
<keyword evidence="8" id="KW-1185">Reference proteome</keyword>
<feature type="repeat" description="WD" evidence="3">
    <location>
        <begin position="410"/>
        <end position="452"/>
    </location>
</feature>
<evidence type="ECO:0000259" key="6">
    <source>
        <dbReference type="PROSITE" id="PS50181"/>
    </source>
</evidence>
<organism evidence="7 8">
    <name type="scientific">Entomortierella parvispora</name>
    <dbReference type="NCBI Taxonomy" id="205924"/>
    <lineage>
        <taxon>Eukaryota</taxon>
        <taxon>Fungi</taxon>
        <taxon>Fungi incertae sedis</taxon>
        <taxon>Mucoromycota</taxon>
        <taxon>Mortierellomycotina</taxon>
        <taxon>Mortierellomycetes</taxon>
        <taxon>Mortierellales</taxon>
        <taxon>Mortierellaceae</taxon>
        <taxon>Entomortierella</taxon>
    </lineage>
</organism>
<accession>A0A9P3H680</accession>
<dbReference type="PANTHER" id="PTHR44436:SF1">
    <property type="entry name" value="F-BOX_WD REPEAT-CONTAINING PROTEIN 2"/>
    <property type="match status" value="1"/>
</dbReference>
<feature type="repeat" description="WD" evidence="3">
    <location>
        <begin position="681"/>
        <end position="711"/>
    </location>
</feature>
<dbReference type="SUPFAM" id="SSF50978">
    <property type="entry name" value="WD40 repeat-like"/>
    <property type="match status" value="1"/>
</dbReference>
<feature type="compositionally biased region" description="Polar residues" evidence="5">
    <location>
        <begin position="23"/>
        <end position="43"/>
    </location>
</feature>
<feature type="compositionally biased region" description="Basic and acidic residues" evidence="5">
    <location>
        <begin position="947"/>
        <end position="966"/>
    </location>
</feature>
<feature type="domain" description="F-box" evidence="6">
    <location>
        <begin position="225"/>
        <end position="271"/>
    </location>
</feature>
<dbReference type="InterPro" id="IPR001810">
    <property type="entry name" value="F-box_dom"/>
</dbReference>
<sequence length="1145" mass="127083">MSNHDQPIQANMQDPNAQELHSAETNVQFNADLSSQQEPQVLQGQDDDLNEEYDDDDDDEDGEEEGDYYDPQEDLERHYEQNLLIEQSWIEWERQSTVNNIQTLPRQPYSPRQQHYRYNIFQKPGSAKRRDRRERWALAHYNAQMANAAAASSASRSAAASASTSSSVTDHGSPAAAEKLRRLGTYRPELASSIVHSYTNAQSWQAAQAAREQRLASKSINGTGENIICTLPVELLTHILSYLKPIDLFNVSVVCQLLYHVVNADSCWKGAFIKFFGVSLPFKRLDPKSWRGEYIKRTRLLRRWEKGRGSNVTINPQIGQISKLWTELDNRPNEGWFLAGGLAQGVVARCDPLLGKVQKDAVFRMVHLVNAEVTVMTMDRHRVLWGLNTGQVCLTTLAYAAAGQTFQTFTGFHNGPVSCVKLVPNQLGFALTGGVDGVVKLWDVSRARCIREFRTGLNLVGNATTKITHICCEPGSRIVAGTSAGEIYVWEVDISSLIMPPTAPSSGVSSPVRNSSTENIQAPDPALLSEMLPVPKLPKVIELPEEFKGVAFLEVDFGMGHSGLILAQASDAHVMHLYSLETLELLATLKSPAHFSPITAVHWDIPKFEKPMISSSNHGSKLPGSHVLTRQDGMSSLLATGDQTGNICLWYMTDILKRAKTAFHPGHTSKEERTLDPTCVLKGHETKVTSLFVDKLLIISGSADGWVKTWNPVNGHLVCVLNSGHIRGRELTEMTTAAVTGVTFNSIQCRGVASLGGVIRSWDFSPEANLAKERMKKGYGAANKRAVHYSGGPKNKIQNDIRHSLEETQSLSRLRDQVKERHDQLQRRYNNLEGLNMDDMTDEELIEYVMLLSKDQEEQQKDDVSTQEILEIQRLQDLEREEQEEAIRRIQEQFEEAGPSSSSDRYERPASGEGEYLDGLVSEQERQEEEDLVQRAIEMSMLDMDPVDSHHGHGHDHDFDHSHCLEHGQGNGSELDHAFRPSDWDASQVVDVDSAGLNGNAEQEDRAIVQSILDELEEADFSEVKAQTSNGSSEAWPSIGKSAASNLPIAEMPTNRTTLNKGKDKAETVEKEQPAKKAPMMWSMVARASKDTSSGPGVTHSTSSSPVSAKAPAIIKRYPTPAGQDEIEDEDTLLARILSLSMVEK</sequence>
<dbReference type="PROSITE" id="PS00678">
    <property type="entry name" value="WD_REPEATS_1"/>
    <property type="match status" value="1"/>
</dbReference>
<evidence type="ECO:0000256" key="2">
    <source>
        <dbReference type="ARBA" id="ARBA00022737"/>
    </source>
</evidence>
<dbReference type="InterPro" id="IPR015943">
    <property type="entry name" value="WD40/YVTN_repeat-like_dom_sf"/>
</dbReference>
<evidence type="ECO:0000256" key="3">
    <source>
        <dbReference type="PROSITE-ProRule" id="PRU00221"/>
    </source>
</evidence>
<evidence type="ECO:0000256" key="5">
    <source>
        <dbReference type="SAM" id="MobiDB-lite"/>
    </source>
</evidence>
<gene>
    <name evidence="7" type="ORF">EMPS_02836</name>
</gene>
<dbReference type="Pfam" id="PF00400">
    <property type="entry name" value="WD40"/>
    <property type="match status" value="2"/>
</dbReference>
<feature type="compositionally biased region" description="Polar residues" evidence="5">
    <location>
        <begin position="1091"/>
        <end position="1107"/>
    </location>
</feature>
<evidence type="ECO:0000256" key="4">
    <source>
        <dbReference type="SAM" id="Coils"/>
    </source>
</evidence>
<feature type="region of interest" description="Disordered" evidence="5">
    <location>
        <begin position="1023"/>
        <end position="1127"/>
    </location>
</feature>
<feature type="coiled-coil region" evidence="4">
    <location>
        <begin position="808"/>
        <end position="835"/>
    </location>
</feature>
<reference evidence="7" key="1">
    <citation type="submission" date="2021-11" db="EMBL/GenBank/DDBJ databases">
        <authorList>
            <person name="Herlambang A."/>
            <person name="Guo Y."/>
            <person name="Takashima Y."/>
            <person name="Nishizawa T."/>
        </authorList>
    </citation>
    <scope>NUCLEOTIDE SEQUENCE</scope>
    <source>
        <strain evidence="7">E1425</strain>
    </source>
</reference>
<feature type="compositionally biased region" description="Basic and acidic residues" evidence="5">
    <location>
        <begin position="1061"/>
        <end position="1075"/>
    </location>
</feature>
<dbReference type="InterPro" id="IPR042627">
    <property type="entry name" value="FBXW2"/>
</dbReference>
<feature type="region of interest" description="Disordered" evidence="5">
    <location>
        <begin position="945"/>
        <end position="979"/>
    </location>
</feature>
<dbReference type="Proteomes" id="UP000827284">
    <property type="component" value="Unassembled WGS sequence"/>
</dbReference>
<dbReference type="SMART" id="SM00256">
    <property type="entry name" value="FBOX"/>
    <property type="match status" value="1"/>
</dbReference>
<dbReference type="Pfam" id="PF12937">
    <property type="entry name" value="F-box-like"/>
    <property type="match status" value="1"/>
</dbReference>
<dbReference type="PROSITE" id="PS50082">
    <property type="entry name" value="WD_REPEATS_2"/>
    <property type="match status" value="2"/>
</dbReference>
<proteinExistence type="predicted"/>
<reference evidence="7" key="2">
    <citation type="journal article" date="2022" name="Microbiol. Resour. Announc.">
        <title>Whole-Genome Sequence of Entomortierella parvispora E1425, a Mucoromycotan Fungus Associated with Burkholderiaceae-Related Endosymbiotic Bacteria.</title>
        <authorList>
            <person name="Herlambang A."/>
            <person name="Guo Y."/>
            <person name="Takashima Y."/>
            <person name="Narisawa K."/>
            <person name="Ohta H."/>
            <person name="Nishizawa T."/>
        </authorList>
    </citation>
    <scope>NUCLEOTIDE SEQUENCE</scope>
    <source>
        <strain evidence="7">E1425</strain>
    </source>
</reference>
<feature type="region of interest" description="Disordered" evidence="5">
    <location>
        <begin position="892"/>
        <end position="931"/>
    </location>
</feature>
<dbReference type="InterPro" id="IPR019775">
    <property type="entry name" value="WD40_repeat_CS"/>
</dbReference>
<dbReference type="SUPFAM" id="SSF81383">
    <property type="entry name" value="F-box domain"/>
    <property type="match status" value="1"/>
</dbReference>
<dbReference type="PANTHER" id="PTHR44436">
    <property type="entry name" value="F-BOX/WD REPEAT-CONTAINING PROTEIN 2"/>
    <property type="match status" value="1"/>
</dbReference>
<keyword evidence="2" id="KW-0677">Repeat</keyword>
<dbReference type="InterPro" id="IPR036322">
    <property type="entry name" value="WD40_repeat_dom_sf"/>
</dbReference>
<dbReference type="SMART" id="SM00320">
    <property type="entry name" value="WD40"/>
    <property type="match status" value="5"/>
</dbReference>
<dbReference type="AlphaFoldDB" id="A0A9P3H680"/>
<dbReference type="OrthoDB" id="2095648at2759"/>
<feature type="region of interest" description="Disordered" evidence="5">
    <location>
        <begin position="1"/>
        <end position="73"/>
    </location>
</feature>